<dbReference type="PANTHER" id="PTHR35807">
    <property type="entry name" value="TRANSCRIPTIONAL REGULATOR REDD-RELATED"/>
    <property type="match status" value="1"/>
</dbReference>
<dbReference type="InterPro" id="IPR019734">
    <property type="entry name" value="TPR_rpt"/>
</dbReference>
<dbReference type="InterPro" id="IPR005158">
    <property type="entry name" value="BTAD"/>
</dbReference>
<dbReference type="Pfam" id="PF00931">
    <property type="entry name" value="NB-ARC"/>
    <property type="match status" value="1"/>
</dbReference>
<reference evidence="4 5" key="1">
    <citation type="submission" date="2021-03" db="EMBL/GenBank/DDBJ databases">
        <authorList>
            <person name="Lee D.-H."/>
        </authorList>
    </citation>
    <scope>NUCLEOTIDE SEQUENCE [LARGE SCALE GENOMIC DNA]</scope>
    <source>
        <strain evidence="4 5">MMS20-R2-23</strain>
    </source>
</reference>
<dbReference type="InterPro" id="IPR027417">
    <property type="entry name" value="P-loop_NTPase"/>
</dbReference>
<gene>
    <name evidence="4" type="ORF">JQN83_14405</name>
</gene>
<dbReference type="Gene3D" id="3.40.50.300">
    <property type="entry name" value="P-loop containing nucleotide triphosphate hydrolases"/>
    <property type="match status" value="1"/>
</dbReference>
<dbReference type="InterPro" id="IPR036388">
    <property type="entry name" value="WH-like_DNA-bd_sf"/>
</dbReference>
<evidence type="ECO:0000259" key="3">
    <source>
        <dbReference type="SMART" id="SM01043"/>
    </source>
</evidence>
<dbReference type="Proteomes" id="UP000671399">
    <property type="component" value="Unassembled WGS sequence"/>
</dbReference>
<dbReference type="InterPro" id="IPR011990">
    <property type="entry name" value="TPR-like_helical_dom_sf"/>
</dbReference>
<comment type="caution">
    <text evidence="4">The sequence shown here is derived from an EMBL/GenBank/DDBJ whole genome shotgun (WGS) entry which is preliminary data.</text>
</comment>
<dbReference type="PANTHER" id="PTHR35807:SF1">
    <property type="entry name" value="TRANSCRIPTIONAL REGULATOR REDD"/>
    <property type="match status" value="1"/>
</dbReference>
<dbReference type="Gene3D" id="1.25.40.10">
    <property type="entry name" value="Tetratricopeptide repeat domain"/>
    <property type="match status" value="3"/>
</dbReference>
<organism evidence="4 5">
    <name type="scientific">Micromonospora antibiotica</name>
    <dbReference type="NCBI Taxonomy" id="2807623"/>
    <lineage>
        <taxon>Bacteria</taxon>
        <taxon>Bacillati</taxon>
        <taxon>Actinomycetota</taxon>
        <taxon>Actinomycetes</taxon>
        <taxon>Micromonosporales</taxon>
        <taxon>Micromonosporaceae</taxon>
        <taxon>Micromonospora</taxon>
    </lineage>
</organism>
<dbReference type="EMBL" id="JAGFWR010000006">
    <property type="protein sequence ID" value="MBO4161993.1"/>
    <property type="molecule type" value="Genomic_DNA"/>
</dbReference>
<keyword evidence="2" id="KW-0804">Transcription</keyword>
<proteinExistence type="predicted"/>
<keyword evidence="5" id="KW-1185">Reference proteome</keyword>
<accession>A0ABS3V8Q4</accession>
<keyword evidence="1" id="KW-0805">Transcription regulation</keyword>
<name>A0ABS3V8Q4_9ACTN</name>
<sequence length="991" mass="107476">MLLMQEGNLVSLDRITEGIWGEDPPVTAKGQIHTCISALRRQLRKFGYGQVIATSLVGYTIHLPAESLDSAVFRRLVDSGRELAAAGKIMDAAAELRAALALWRGPAVASDVESGLVRTMAIRLEEEQIRTTEECIELELKLDRHHELVAELSELVRVHPLRESLRALHMLALYRSGRQADALESFQEIRAILREEIGLEPSDQLDRLHKSFQERVDSRPVAPRTGLGPEPTGRVDAVVPRQLPPTVADFTGREELVDTVIAKLSGSASGEGRRYMPVVCLNGNGGVGKTTLAIHVAHAVHHLYDGGAIFVQLPGSDGHRSDPLDVLAKLLGSLGFPLAALPEEPGHRMAAYRSWLGDRKVLILLDDADSAASVTTLMPGNSNCCVLVTSRYPLTSLPGAVHVQVENLDEAACVELLGKIVPPERVAAESDMALELVRLCGCLPLAVRIVAAKLVKWPHRSIAQMVSRMKDETRRLDELTLGDMSVRATIASSHGGLSQGARQLFTRLALLGPADFASWVCAPLLDADSDSAADLLDELVAARLVEVRADDTGRYRFRLHALVRIFSLERLAADEVPSERRAALSRLSSCWLSLAVDAHRRVYGGEGPRCAAQLWMLPANVRDQLVADPLGWLRLESAGLVLAVSQAAHLGLDEVCWGLAVALVALFESDHRLEDWLRTHETALDAVRRTGNKRGEAALLYSLGTMTLNSGVQDATSTLESALRLCEEIGDAAGRARALGALAFADRMAGRFDRALRGYRRALADHRSVGDQVGEVDALGNMAQIYMDRELWDDARLLLDQAVARSATQARTAARVEHRLGAFHLRTGNWRNAEESFIRVLARARECGDTVGEAHALAALGSLMTRRGQYESAQVTLSAALALSRGMAGGLTSGRVLLSFVEFCVVVGDWDRAATLIGEALMTFSETGPIPVLRARFLEFKAHVEASLGNPRAADAARAEALGITQQYGSGIASDHHDGYRLCSGASLDWP</sequence>
<dbReference type="Pfam" id="PF25872">
    <property type="entry name" value="HTH_77"/>
    <property type="match status" value="1"/>
</dbReference>
<dbReference type="SUPFAM" id="SSF52540">
    <property type="entry name" value="P-loop containing nucleoside triphosphate hydrolases"/>
    <property type="match status" value="1"/>
</dbReference>
<dbReference type="Pfam" id="PF13424">
    <property type="entry name" value="TPR_12"/>
    <property type="match status" value="1"/>
</dbReference>
<dbReference type="PRINTS" id="PR00364">
    <property type="entry name" value="DISEASERSIST"/>
</dbReference>
<dbReference type="CDD" id="cd15831">
    <property type="entry name" value="BTAD"/>
    <property type="match status" value="1"/>
</dbReference>
<dbReference type="InterPro" id="IPR058852">
    <property type="entry name" value="HTH_77"/>
</dbReference>
<dbReference type="InterPro" id="IPR002182">
    <property type="entry name" value="NB-ARC"/>
</dbReference>
<dbReference type="SUPFAM" id="SSF46894">
    <property type="entry name" value="C-terminal effector domain of the bipartite response regulators"/>
    <property type="match status" value="1"/>
</dbReference>
<evidence type="ECO:0000313" key="4">
    <source>
        <dbReference type="EMBL" id="MBO4161993.1"/>
    </source>
</evidence>
<protein>
    <submittedName>
        <fullName evidence="4">Tetratricopeptide repeat protein</fullName>
    </submittedName>
</protein>
<dbReference type="SUPFAM" id="SSF48452">
    <property type="entry name" value="TPR-like"/>
    <property type="match status" value="2"/>
</dbReference>
<dbReference type="Pfam" id="PF03704">
    <property type="entry name" value="BTAD"/>
    <property type="match status" value="1"/>
</dbReference>
<dbReference type="InterPro" id="IPR051677">
    <property type="entry name" value="AfsR-DnrI-RedD_regulator"/>
</dbReference>
<dbReference type="SMART" id="SM00028">
    <property type="entry name" value="TPR"/>
    <property type="match status" value="4"/>
</dbReference>
<evidence type="ECO:0000256" key="1">
    <source>
        <dbReference type="ARBA" id="ARBA00023015"/>
    </source>
</evidence>
<dbReference type="SMART" id="SM01043">
    <property type="entry name" value="BTAD"/>
    <property type="match status" value="1"/>
</dbReference>
<feature type="domain" description="Bacterial transcriptional activator" evidence="3">
    <location>
        <begin position="68"/>
        <end position="213"/>
    </location>
</feature>
<dbReference type="Gene3D" id="1.10.10.10">
    <property type="entry name" value="Winged helix-like DNA-binding domain superfamily/Winged helix DNA-binding domain"/>
    <property type="match status" value="1"/>
</dbReference>
<evidence type="ECO:0000256" key="2">
    <source>
        <dbReference type="ARBA" id="ARBA00023163"/>
    </source>
</evidence>
<evidence type="ECO:0000313" key="5">
    <source>
        <dbReference type="Proteomes" id="UP000671399"/>
    </source>
</evidence>
<dbReference type="InterPro" id="IPR016032">
    <property type="entry name" value="Sig_transdc_resp-reg_C-effctor"/>
</dbReference>